<dbReference type="PANTHER" id="PTHR46018:SF2">
    <property type="entry name" value="ZINC PHOSPHODIESTERASE ELAC PROTEIN 1"/>
    <property type="match status" value="1"/>
</dbReference>
<evidence type="ECO:0000313" key="2">
    <source>
        <dbReference type="EMBL" id="SUZ73124.1"/>
    </source>
</evidence>
<dbReference type="Gene3D" id="3.60.15.10">
    <property type="entry name" value="Ribonuclease Z/Hydroxyacylglutathione hydrolase-like"/>
    <property type="match status" value="1"/>
</dbReference>
<feature type="non-terminal residue" evidence="2">
    <location>
        <position position="1"/>
    </location>
</feature>
<accession>A0A381Q2J3</accession>
<sequence length="259" mass="27739">VGVDGRWFLIDAGRGCLMRLAAAGVGPTLLERLLVTHLHSDHVTDLNDVITTRWITGFPPLPLPVVGPQGTQRFVDDTLRMLGPDIGWRVAHHDDVVAGPEVHVTETTGVMGEVVVDDGVRIIAAPTDHRPVHPTVAYRVEADGRSVVLAGDTVPCEGLDHLCAGADVYVQTVVRDDVIRNVPVPRLHDVLDYHSTVADAARTAARSGVGTLVLNHCVPTPGPDPDGPNGRNEWLALASEHFDGEVLLPDDLDRIPVGT</sequence>
<dbReference type="InterPro" id="IPR036866">
    <property type="entry name" value="RibonucZ/Hydroxyglut_hydro"/>
</dbReference>
<feature type="domain" description="Metallo-beta-lactamase" evidence="1">
    <location>
        <begin position="6"/>
        <end position="216"/>
    </location>
</feature>
<dbReference type="InterPro" id="IPR001279">
    <property type="entry name" value="Metallo-B-lactamas"/>
</dbReference>
<dbReference type="GO" id="GO:0042781">
    <property type="term" value="F:3'-tRNA processing endoribonuclease activity"/>
    <property type="evidence" value="ECO:0007669"/>
    <property type="project" value="TreeGrafter"/>
</dbReference>
<evidence type="ECO:0000259" key="1">
    <source>
        <dbReference type="Pfam" id="PF12706"/>
    </source>
</evidence>
<organism evidence="2">
    <name type="scientific">marine metagenome</name>
    <dbReference type="NCBI Taxonomy" id="408172"/>
    <lineage>
        <taxon>unclassified sequences</taxon>
        <taxon>metagenomes</taxon>
        <taxon>ecological metagenomes</taxon>
    </lineage>
</organism>
<gene>
    <name evidence="2" type="ORF">METZ01_LOCUS25978</name>
</gene>
<protein>
    <recommendedName>
        <fullName evidence="1">Metallo-beta-lactamase domain-containing protein</fullName>
    </recommendedName>
</protein>
<reference evidence="2" key="1">
    <citation type="submission" date="2018-05" db="EMBL/GenBank/DDBJ databases">
        <authorList>
            <person name="Lanie J.A."/>
            <person name="Ng W.-L."/>
            <person name="Kazmierczak K.M."/>
            <person name="Andrzejewski T.M."/>
            <person name="Davidsen T.M."/>
            <person name="Wayne K.J."/>
            <person name="Tettelin H."/>
            <person name="Glass J.I."/>
            <person name="Rusch D."/>
            <person name="Podicherti R."/>
            <person name="Tsui H.-C.T."/>
            <person name="Winkler M.E."/>
        </authorList>
    </citation>
    <scope>NUCLEOTIDE SEQUENCE</scope>
</reference>
<name>A0A381Q2J3_9ZZZZ</name>
<dbReference type="PANTHER" id="PTHR46018">
    <property type="entry name" value="ZINC PHOSPHODIESTERASE ELAC PROTEIN 1"/>
    <property type="match status" value="1"/>
</dbReference>
<dbReference type="AlphaFoldDB" id="A0A381Q2J3"/>
<dbReference type="SUPFAM" id="SSF56281">
    <property type="entry name" value="Metallo-hydrolase/oxidoreductase"/>
    <property type="match status" value="1"/>
</dbReference>
<dbReference type="EMBL" id="UINC01001169">
    <property type="protein sequence ID" value="SUZ73124.1"/>
    <property type="molecule type" value="Genomic_DNA"/>
</dbReference>
<proteinExistence type="predicted"/>
<dbReference type="Pfam" id="PF12706">
    <property type="entry name" value="Lactamase_B_2"/>
    <property type="match status" value="1"/>
</dbReference>